<evidence type="ECO:0000313" key="1">
    <source>
        <dbReference type="EMBL" id="KAJ1673771.1"/>
    </source>
</evidence>
<evidence type="ECO:0000313" key="2">
    <source>
        <dbReference type="Proteomes" id="UP001145114"/>
    </source>
</evidence>
<accession>A0ACC1HDS0</accession>
<name>A0ACC1HDS0_9FUNG</name>
<protein>
    <submittedName>
        <fullName evidence="1">Uncharacterized protein</fullName>
    </submittedName>
</protein>
<dbReference type="Proteomes" id="UP001145114">
    <property type="component" value="Unassembled WGS sequence"/>
</dbReference>
<keyword evidence="2" id="KW-1185">Reference proteome</keyword>
<dbReference type="EMBL" id="JAMZIH010006584">
    <property type="protein sequence ID" value="KAJ1673771.1"/>
    <property type="molecule type" value="Genomic_DNA"/>
</dbReference>
<reference evidence="1" key="1">
    <citation type="submission" date="2022-06" db="EMBL/GenBank/DDBJ databases">
        <title>Phylogenomic reconstructions and comparative analyses of Kickxellomycotina fungi.</title>
        <authorList>
            <person name="Reynolds N.K."/>
            <person name="Stajich J.E."/>
            <person name="Barry K."/>
            <person name="Grigoriev I.V."/>
            <person name="Crous P."/>
            <person name="Smith M.E."/>
        </authorList>
    </citation>
    <scope>NUCLEOTIDE SEQUENCE</scope>
    <source>
        <strain evidence="1">RSA 2271</strain>
    </source>
</reference>
<sequence length="184" mass="20002">EFIEAVGFWVFLKDGGALASKEVIEEYLTLPSPSDANTGDAVPEEVTGGNEVVIPDTISDCKPVIAVPDEEYLMGLADLPGEVTRYCINAIGKGDYQAPKGCCEFLRNLKQVYCVLETSPYLSRKLKEKLKEKLKVLDSSLDKVEHAYYDIALRGSEYPQDLILAGGGESNPGAERVPALLGDD</sequence>
<feature type="non-terminal residue" evidence="1">
    <location>
        <position position="1"/>
    </location>
</feature>
<proteinExistence type="predicted"/>
<comment type="caution">
    <text evidence="1">The sequence shown here is derived from an EMBL/GenBank/DDBJ whole genome shotgun (WGS) entry which is preliminary data.</text>
</comment>
<gene>
    <name evidence="1" type="ORF">EV182_004585</name>
</gene>
<organism evidence="1 2">
    <name type="scientific">Spiromyces aspiralis</name>
    <dbReference type="NCBI Taxonomy" id="68401"/>
    <lineage>
        <taxon>Eukaryota</taxon>
        <taxon>Fungi</taxon>
        <taxon>Fungi incertae sedis</taxon>
        <taxon>Zoopagomycota</taxon>
        <taxon>Kickxellomycotina</taxon>
        <taxon>Kickxellomycetes</taxon>
        <taxon>Kickxellales</taxon>
        <taxon>Kickxellaceae</taxon>
        <taxon>Spiromyces</taxon>
    </lineage>
</organism>